<dbReference type="Gene3D" id="3.30.200.20">
    <property type="entry name" value="Phosphorylase Kinase, domain 1"/>
    <property type="match status" value="1"/>
</dbReference>
<dbReference type="GO" id="GO:0006646">
    <property type="term" value="P:phosphatidylethanolamine biosynthetic process"/>
    <property type="evidence" value="ECO:0007669"/>
    <property type="project" value="TreeGrafter"/>
</dbReference>
<keyword evidence="2" id="KW-1208">Phospholipid metabolism</keyword>
<keyword evidence="1" id="KW-0443">Lipid metabolism</keyword>
<dbReference type="AlphaFoldDB" id="A0A817KXW6"/>
<dbReference type="Pfam" id="PF01633">
    <property type="entry name" value="Choline_kinase"/>
    <property type="match status" value="1"/>
</dbReference>
<evidence type="ECO:0000313" key="4">
    <source>
        <dbReference type="EMBL" id="CAF3019096.1"/>
    </source>
</evidence>
<keyword evidence="1" id="KW-0594">Phospholipid biosynthesis</keyword>
<dbReference type="SUPFAM" id="SSF56112">
    <property type="entry name" value="Protein kinase-like (PK-like)"/>
    <property type="match status" value="1"/>
</dbReference>
<reference evidence="4" key="1">
    <citation type="submission" date="2021-02" db="EMBL/GenBank/DDBJ databases">
        <authorList>
            <person name="Nowell W R."/>
        </authorList>
    </citation>
    <scope>NUCLEOTIDE SEQUENCE</scope>
</reference>
<accession>A0A817KXW6</accession>
<evidence type="ECO:0000256" key="2">
    <source>
        <dbReference type="ARBA" id="ARBA00023264"/>
    </source>
</evidence>
<evidence type="ECO:0000313" key="5">
    <source>
        <dbReference type="Proteomes" id="UP000663825"/>
    </source>
</evidence>
<dbReference type="OrthoDB" id="3649325at2759"/>
<name>A0A817KXW6_9BILA</name>
<organism evidence="4 5">
    <name type="scientific">Rotaria socialis</name>
    <dbReference type="NCBI Taxonomy" id="392032"/>
    <lineage>
        <taxon>Eukaryota</taxon>
        <taxon>Metazoa</taxon>
        <taxon>Spiralia</taxon>
        <taxon>Gnathifera</taxon>
        <taxon>Rotifera</taxon>
        <taxon>Eurotatoria</taxon>
        <taxon>Bdelloidea</taxon>
        <taxon>Philodinida</taxon>
        <taxon>Philodinidae</taxon>
        <taxon>Rotaria</taxon>
    </lineage>
</organism>
<dbReference type="GO" id="GO:0004305">
    <property type="term" value="F:ethanolamine kinase activity"/>
    <property type="evidence" value="ECO:0007669"/>
    <property type="project" value="TreeGrafter"/>
</dbReference>
<dbReference type="Proteomes" id="UP000663825">
    <property type="component" value="Unassembled WGS sequence"/>
</dbReference>
<dbReference type="PANTHER" id="PTHR22603:SF93">
    <property type="entry name" value="RE24176P"/>
    <property type="match status" value="1"/>
</dbReference>
<dbReference type="PANTHER" id="PTHR22603">
    <property type="entry name" value="CHOLINE/ETHANOALAMINE KINASE"/>
    <property type="match status" value="1"/>
</dbReference>
<evidence type="ECO:0008006" key="6">
    <source>
        <dbReference type="Google" id="ProtNLM"/>
    </source>
</evidence>
<evidence type="ECO:0000256" key="1">
    <source>
        <dbReference type="ARBA" id="ARBA00023209"/>
    </source>
</evidence>
<keyword evidence="1" id="KW-0444">Lipid biosynthesis</keyword>
<dbReference type="Gene3D" id="3.90.1200.10">
    <property type="match status" value="1"/>
</dbReference>
<dbReference type="GO" id="GO:0005737">
    <property type="term" value="C:cytoplasm"/>
    <property type="evidence" value="ECO:0007669"/>
    <property type="project" value="TreeGrafter"/>
</dbReference>
<gene>
    <name evidence="4" type="ORF">TIS948_LOCUS2352</name>
</gene>
<sequence>MSLNNKIKHSIHKVTDPFKRILRRKSLMAQEKVTSNEALQWCQNFLRGAWSSITIEDMRMERISGGLSNYLYCCSLPENVQPLGDEPRKVLLRVYGEAHKKHRGTLLIDSVVCTLLSERKLGPRVHGIFPEGRLEEFIESESLRASEIRDPKTSRKIGRLLGELHQLDMPLVKEPIWLYYTIERHLSDLPTDTNKFEIEEDREIFQELRSVCNFTEEFEQLKKLLASIQSPVCFTHNDFQPGNILRLKSHPEKFTVIDFEYCSYNYRGFDIGNHFCEFMFDYTSSKAWPFFNLDFTLYPNKIQQINFLSSYADAIISSANEKANEGSLLSTNNNNREDFAFLLDIMVYNREELIDQLMKEANYFALASHFFWTLWSINMATSTAIKFGYMEYARARLTAYYVTRNLLVGANEIPPRFSEDILRSDKNPFNKSYTKINNEQSVN</sequence>
<dbReference type="EMBL" id="CAJNXB010000079">
    <property type="protein sequence ID" value="CAF3019096.1"/>
    <property type="molecule type" value="Genomic_DNA"/>
</dbReference>
<dbReference type="GO" id="GO:0004103">
    <property type="term" value="F:choline kinase activity"/>
    <property type="evidence" value="ECO:0007669"/>
    <property type="project" value="TreeGrafter"/>
</dbReference>
<dbReference type="InterPro" id="IPR011009">
    <property type="entry name" value="Kinase-like_dom_sf"/>
</dbReference>
<comment type="caution">
    <text evidence="4">The sequence shown here is derived from an EMBL/GenBank/DDBJ whole genome shotgun (WGS) entry which is preliminary data.</text>
</comment>
<comment type="similarity">
    <text evidence="3">Belongs to the choline/ethanolamine kinase family.</text>
</comment>
<evidence type="ECO:0000256" key="3">
    <source>
        <dbReference type="ARBA" id="ARBA00038211"/>
    </source>
</evidence>
<proteinExistence type="inferred from homology"/>
<protein>
    <recommendedName>
        <fullName evidence="6">Choline kinase</fullName>
    </recommendedName>
</protein>